<comment type="similarity">
    <text evidence="2">Belongs to the major facilitator superfamily. Bcr/CmlA family.</text>
</comment>
<feature type="transmembrane region" description="Helical" evidence="10">
    <location>
        <begin position="400"/>
        <end position="421"/>
    </location>
</feature>
<feature type="transmembrane region" description="Helical" evidence="10">
    <location>
        <begin position="108"/>
        <end position="127"/>
    </location>
</feature>
<feature type="domain" description="Major facilitator superfamily (MFS) profile" evidence="11">
    <location>
        <begin position="42"/>
        <end position="423"/>
    </location>
</feature>
<dbReference type="PANTHER" id="PTHR42718">
    <property type="entry name" value="MAJOR FACILITATOR SUPERFAMILY MULTIDRUG TRANSPORTER MFSC"/>
    <property type="match status" value="1"/>
</dbReference>
<evidence type="ECO:0000256" key="5">
    <source>
        <dbReference type="ARBA" id="ARBA00022475"/>
    </source>
</evidence>
<dbReference type="FunFam" id="1.20.1720.10:FF:000005">
    <property type="entry name" value="Bcr/CflA family efflux transporter"/>
    <property type="match status" value="1"/>
</dbReference>
<feature type="transmembrane region" description="Helical" evidence="10">
    <location>
        <begin position="77"/>
        <end position="96"/>
    </location>
</feature>
<dbReference type="InterPro" id="IPR011701">
    <property type="entry name" value="MFS"/>
</dbReference>
<dbReference type="PROSITE" id="PS00216">
    <property type="entry name" value="SUGAR_TRANSPORT_1"/>
    <property type="match status" value="1"/>
</dbReference>
<reference evidence="12 13" key="1">
    <citation type="submission" date="2018-01" db="EMBL/GenBank/DDBJ databases">
        <title>Draft genome sequence of Jishengella endophytica.</title>
        <authorList>
            <person name="Sahin N."/>
            <person name="Ay H."/>
            <person name="Saygin H."/>
        </authorList>
    </citation>
    <scope>NUCLEOTIDE SEQUENCE [LARGE SCALE GENOMIC DNA]</scope>
    <source>
        <strain evidence="12 13">DSM 45430</strain>
    </source>
</reference>
<name>A0A2W2CIH4_9ACTN</name>
<dbReference type="EMBL" id="POTX01000027">
    <property type="protein sequence ID" value="PZF99205.1"/>
    <property type="molecule type" value="Genomic_DNA"/>
</dbReference>
<proteinExistence type="inferred from homology"/>
<sequence length="445" mass="44488">MSWSRARPSAAGSVSPTEAAPPPKGREAMSSTSSAQSGTARLIVILGALVALGPLSTDAYVPGLPALTRDLGASASGAQLTITACLVGLAVGQLLAGPMSDALGRRRPLIVGLAVYTIAGLLCALSTDVWVLIALRLLQGIGGAFGIVIAYAVVRDRTSGAAAARFFALLMLVTGLAPVFSPLAGGQLLRFTTWEGIFVALAVLSAVMLLACLVGLPETLPAERRHGGGLRAMGPVFARLLADRTFTGYVLANGFAFAAMFAYISGSPYVLQDIHGLSPQEYSAVFAVNALGLVVAAQLSGRLVRHTGARMLLAAGLTGSAVGGLGVLVAAVTQAGLWPLLVALFVAVASVGLVMPNAAALALQDHGEHAGSAAALLGFSQFLIGGALAPLAGAGGTGTAVPMGAVMAVLGCLSLLVFVALARGGSGLRADDAAGLDEVRAPAGP</sequence>
<feature type="transmembrane region" description="Helical" evidence="10">
    <location>
        <begin position="311"/>
        <end position="332"/>
    </location>
</feature>
<evidence type="ECO:0000256" key="7">
    <source>
        <dbReference type="ARBA" id="ARBA00022989"/>
    </source>
</evidence>
<comment type="similarity">
    <text evidence="3">Belongs to the major facilitator superfamily. TCR/Tet family.</text>
</comment>
<feature type="region of interest" description="Disordered" evidence="9">
    <location>
        <begin position="1"/>
        <end position="34"/>
    </location>
</feature>
<feature type="transmembrane region" description="Helical" evidence="10">
    <location>
        <begin position="39"/>
        <end position="57"/>
    </location>
</feature>
<feature type="transmembrane region" description="Helical" evidence="10">
    <location>
        <begin position="166"/>
        <end position="185"/>
    </location>
</feature>
<dbReference type="InterPro" id="IPR005829">
    <property type="entry name" value="Sugar_transporter_CS"/>
</dbReference>
<evidence type="ECO:0000256" key="10">
    <source>
        <dbReference type="SAM" id="Phobius"/>
    </source>
</evidence>
<dbReference type="Gene3D" id="1.20.1720.10">
    <property type="entry name" value="Multidrug resistance protein D"/>
    <property type="match status" value="1"/>
</dbReference>
<feature type="transmembrane region" description="Helical" evidence="10">
    <location>
        <begin position="246"/>
        <end position="264"/>
    </location>
</feature>
<dbReference type="PANTHER" id="PTHR42718:SF46">
    <property type="entry name" value="BLR6921 PROTEIN"/>
    <property type="match status" value="1"/>
</dbReference>
<dbReference type="SUPFAM" id="SSF103473">
    <property type="entry name" value="MFS general substrate transporter"/>
    <property type="match status" value="1"/>
</dbReference>
<dbReference type="AlphaFoldDB" id="A0A2W2CIH4"/>
<evidence type="ECO:0000256" key="2">
    <source>
        <dbReference type="ARBA" id="ARBA00006236"/>
    </source>
</evidence>
<dbReference type="InterPro" id="IPR020846">
    <property type="entry name" value="MFS_dom"/>
</dbReference>
<evidence type="ECO:0000259" key="11">
    <source>
        <dbReference type="PROSITE" id="PS50850"/>
    </source>
</evidence>
<dbReference type="InterPro" id="IPR001958">
    <property type="entry name" value="Tet-R_TetA/multi-R_MdtG-like"/>
</dbReference>
<dbReference type="InterPro" id="IPR036259">
    <property type="entry name" value="MFS_trans_sf"/>
</dbReference>
<dbReference type="OrthoDB" id="9814303at2"/>
<dbReference type="GO" id="GO:1990961">
    <property type="term" value="P:xenobiotic detoxification by transmembrane export across the plasma membrane"/>
    <property type="evidence" value="ECO:0007669"/>
    <property type="project" value="InterPro"/>
</dbReference>
<evidence type="ECO:0000256" key="1">
    <source>
        <dbReference type="ARBA" id="ARBA00004651"/>
    </source>
</evidence>
<gene>
    <name evidence="12" type="ORF">C1I93_06520</name>
</gene>
<keyword evidence="13" id="KW-1185">Reference proteome</keyword>
<organism evidence="12 13">
    <name type="scientific">Micromonospora endophytica</name>
    <dbReference type="NCBI Taxonomy" id="515350"/>
    <lineage>
        <taxon>Bacteria</taxon>
        <taxon>Bacillati</taxon>
        <taxon>Actinomycetota</taxon>
        <taxon>Actinomycetes</taxon>
        <taxon>Micromonosporales</taxon>
        <taxon>Micromonosporaceae</taxon>
        <taxon>Micromonospora</taxon>
    </lineage>
</organism>
<evidence type="ECO:0000256" key="4">
    <source>
        <dbReference type="ARBA" id="ARBA00022448"/>
    </source>
</evidence>
<dbReference type="CDD" id="cd17320">
    <property type="entry name" value="MFS_MdfA_MDR_like"/>
    <property type="match status" value="1"/>
</dbReference>
<feature type="transmembrane region" description="Helical" evidence="10">
    <location>
        <begin position="338"/>
        <end position="363"/>
    </location>
</feature>
<keyword evidence="5" id="KW-1003">Cell membrane</keyword>
<feature type="transmembrane region" description="Helical" evidence="10">
    <location>
        <begin position="197"/>
        <end position="216"/>
    </location>
</feature>
<feature type="transmembrane region" description="Helical" evidence="10">
    <location>
        <begin position="133"/>
        <end position="154"/>
    </location>
</feature>
<evidence type="ECO:0000256" key="8">
    <source>
        <dbReference type="ARBA" id="ARBA00023136"/>
    </source>
</evidence>
<feature type="transmembrane region" description="Helical" evidence="10">
    <location>
        <begin position="284"/>
        <end position="304"/>
    </location>
</feature>
<dbReference type="GO" id="GO:0005886">
    <property type="term" value="C:plasma membrane"/>
    <property type="evidence" value="ECO:0007669"/>
    <property type="project" value="UniProtKB-SubCell"/>
</dbReference>
<dbReference type="PRINTS" id="PR01035">
    <property type="entry name" value="TCRTETA"/>
</dbReference>
<accession>A0A2W2CIH4</accession>
<evidence type="ECO:0000256" key="3">
    <source>
        <dbReference type="ARBA" id="ARBA00007520"/>
    </source>
</evidence>
<comment type="caution">
    <text evidence="12">The sequence shown here is derived from an EMBL/GenBank/DDBJ whole genome shotgun (WGS) entry which is preliminary data.</text>
</comment>
<dbReference type="NCBIfam" id="TIGR00710">
    <property type="entry name" value="efflux_Bcr_CflA"/>
    <property type="match status" value="1"/>
</dbReference>
<evidence type="ECO:0000313" key="13">
    <source>
        <dbReference type="Proteomes" id="UP000248627"/>
    </source>
</evidence>
<feature type="transmembrane region" description="Helical" evidence="10">
    <location>
        <begin position="375"/>
        <end position="394"/>
    </location>
</feature>
<dbReference type="GO" id="GO:0042910">
    <property type="term" value="F:xenobiotic transmembrane transporter activity"/>
    <property type="evidence" value="ECO:0007669"/>
    <property type="project" value="InterPro"/>
</dbReference>
<dbReference type="PROSITE" id="PS50850">
    <property type="entry name" value="MFS"/>
    <property type="match status" value="1"/>
</dbReference>
<dbReference type="Pfam" id="PF07690">
    <property type="entry name" value="MFS_1"/>
    <property type="match status" value="1"/>
</dbReference>
<dbReference type="Proteomes" id="UP000248627">
    <property type="component" value="Unassembled WGS sequence"/>
</dbReference>
<evidence type="ECO:0000313" key="12">
    <source>
        <dbReference type="EMBL" id="PZF99205.1"/>
    </source>
</evidence>
<comment type="subcellular location">
    <subcellularLocation>
        <location evidence="1">Cell membrane</location>
        <topology evidence="1">Multi-pass membrane protein</topology>
    </subcellularLocation>
</comment>
<dbReference type="InterPro" id="IPR004812">
    <property type="entry name" value="Efflux_drug-R_Bcr/CmlA"/>
</dbReference>
<evidence type="ECO:0000256" key="9">
    <source>
        <dbReference type="SAM" id="MobiDB-lite"/>
    </source>
</evidence>
<keyword evidence="8 10" id="KW-0472">Membrane</keyword>
<protein>
    <submittedName>
        <fullName evidence="12">Bcr/CflA family drug resistance efflux transporter</fullName>
    </submittedName>
</protein>
<keyword evidence="7 10" id="KW-1133">Transmembrane helix</keyword>
<evidence type="ECO:0000256" key="6">
    <source>
        <dbReference type="ARBA" id="ARBA00022692"/>
    </source>
</evidence>
<keyword evidence="6 10" id="KW-0812">Transmembrane</keyword>
<keyword evidence="4" id="KW-0813">Transport</keyword>